<keyword evidence="2" id="KW-1185">Reference proteome</keyword>
<protein>
    <submittedName>
        <fullName evidence="1">Uncharacterized protein</fullName>
    </submittedName>
</protein>
<gene>
    <name evidence="1" type="ORF">FHS27_002286</name>
</gene>
<evidence type="ECO:0000313" key="1">
    <source>
        <dbReference type="EMBL" id="MBB3206477.1"/>
    </source>
</evidence>
<organism evidence="1 2">
    <name type="scientific">Aporhodopirellula rubra</name>
    <dbReference type="NCBI Taxonomy" id="980271"/>
    <lineage>
        <taxon>Bacteria</taxon>
        <taxon>Pseudomonadati</taxon>
        <taxon>Planctomycetota</taxon>
        <taxon>Planctomycetia</taxon>
        <taxon>Pirellulales</taxon>
        <taxon>Pirellulaceae</taxon>
        <taxon>Aporhodopirellula</taxon>
    </lineage>
</organism>
<reference evidence="1 2" key="1">
    <citation type="submission" date="2020-08" db="EMBL/GenBank/DDBJ databases">
        <title>Genomic Encyclopedia of Type Strains, Phase III (KMG-III): the genomes of soil and plant-associated and newly described type strains.</title>
        <authorList>
            <person name="Whitman W."/>
        </authorList>
    </citation>
    <scope>NUCLEOTIDE SEQUENCE [LARGE SCALE GENOMIC DNA]</scope>
    <source>
        <strain evidence="1 2">CECT 8075</strain>
    </source>
</reference>
<dbReference type="Proteomes" id="UP000536179">
    <property type="component" value="Unassembled WGS sequence"/>
</dbReference>
<comment type="caution">
    <text evidence="1">The sequence shown here is derived from an EMBL/GenBank/DDBJ whole genome shotgun (WGS) entry which is preliminary data.</text>
</comment>
<proteinExistence type="predicted"/>
<evidence type="ECO:0000313" key="2">
    <source>
        <dbReference type="Proteomes" id="UP000536179"/>
    </source>
</evidence>
<dbReference type="AlphaFoldDB" id="A0A7W5DZG6"/>
<accession>A0A7W5DZG6</accession>
<dbReference type="EMBL" id="JACHXU010000006">
    <property type="protein sequence ID" value="MBB3206477.1"/>
    <property type="molecule type" value="Genomic_DNA"/>
</dbReference>
<name>A0A7W5DZG6_9BACT</name>
<sequence length="53" mass="6131">MTWFWANSLKNRDVTPYTEPADPCDNTRDRVRIEYICGPGFPLLDLTSQLSLL</sequence>